<dbReference type="Proteomes" id="UP000288716">
    <property type="component" value="Unassembled WGS sequence"/>
</dbReference>
<dbReference type="PANTHER" id="PTHR37984">
    <property type="entry name" value="PROTEIN CBG26694"/>
    <property type="match status" value="1"/>
</dbReference>
<dbReference type="EC" id="2.7.7.49" evidence="1"/>
<dbReference type="InterPro" id="IPR012337">
    <property type="entry name" value="RNaseH-like_sf"/>
</dbReference>
<dbReference type="GO" id="GO:0003964">
    <property type="term" value="F:RNA-directed DNA polymerase activity"/>
    <property type="evidence" value="ECO:0007669"/>
    <property type="project" value="UniProtKB-EC"/>
</dbReference>
<dbReference type="PANTHER" id="PTHR37984:SF15">
    <property type="entry name" value="INTEGRASE CATALYTIC DOMAIN-CONTAINING PROTEIN"/>
    <property type="match status" value="1"/>
</dbReference>
<dbReference type="EMBL" id="NCKV01017255">
    <property type="protein sequence ID" value="RWS20487.1"/>
    <property type="molecule type" value="Genomic_DNA"/>
</dbReference>
<comment type="caution">
    <text evidence="3">The sequence shown here is derived from an EMBL/GenBank/DDBJ whole genome shotgun (WGS) entry which is preliminary data.</text>
</comment>
<dbReference type="STRING" id="299467.A0A443RYZ3"/>
<dbReference type="PROSITE" id="PS50994">
    <property type="entry name" value="INTEGRASE"/>
    <property type="match status" value="1"/>
</dbReference>
<dbReference type="Gene3D" id="1.10.340.70">
    <property type="match status" value="1"/>
</dbReference>
<dbReference type="OrthoDB" id="6496015at2759"/>
<protein>
    <recommendedName>
        <fullName evidence="1">RNA-directed DNA polymerase</fullName>
        <ecNumber evidence="1">2.7.7.49</ecNumber>
    </recommendedName>
</protein>
<dbReference type="GO" id="GO:0003676">
    <property type="term" value="F:nucleic acid binding"/>
    <property type="evidence" value="ECO:0007669"/>
    <property type="project" value="InterPro"/>
</dbReference>
<dbReference type="InterPro" id="IPR041588">
    <property type="entry name" value="Integrase_H2C2"/>
</dbReference>
<dbReference type="InterPro" id="IPR001584">
    <property type="entry name" value="Integrase_cat-core"/>
</dbReference>
<dbReference type="InterPro" id="IPR036397">
    <property type="entry name" value="RNaseH_sf"/>
</dbReference>
<evidence type="ECO:0000313" key="3">
    <source>
        <dbReference type="EMBL" id="RWS20487.1"/>
    </source>
</evidence>
<sequence length="343" mass="40031">MVSEEVRFDIALLQRRDEWISSLRERLNTDLDVRKQYVDLDGRLYHKIETDDEIRFRLCVPRSIRKELMAAHHSHLIAGHLGLTKTLEKIKRKYFWPHLRKDVVSHVQSCNDCQTKKSLQRRPPGLMQPIKPSLPFYQVGIDILGRFPKSKHGNRNIIVCTDYGTRWVEAAAVPDATAYTVAEFFLKNIVLKHGSPTKVISDRGSCFISEVFRQLLQMIQTEHNRTTAYHPECNGLTERFNKTCGISFDVYLHKSQKLVKPNLPSDVILKTNDNYITKRKNYIQLMPREALVYIQKAQTNNKRNYDKRHRPTTYKIGDLVSVKCPIWKKGLSKKLLHNYYGPN</sequence>
<dbReference type="FunFam" id="1.10.340.70:FF:000001">
    <property type="entry name" value="Retrovirus-related Pol polyprotein from transposon gypsy-like Protein"/>
    <property type="match status" value="1"/>
</dbReference>
<dbReference type="Pfam" id="PF00665">
    <property type="entry name" value="rve"/>
    <property type="match status" value="1"/>
</dbReference>
<dbReference type="VEuPathDB" id="VectorBase:LDEU011553"/>
<evidence type="ECO:0000259" key="2">
    <source>
        <dbReference type="PROSITE" id="PS50994"/>
    </source>
</evidence>
<feature type="domain" description="Integrase catalytic" evidence="2">
    <location>
        <begin position="131"/>
        <end position="295"/>
    </location>
</feature>
<keyword evidence="4" id="KW-1185">Reference proteome</keyword>
<name>A0A443RYZ3_9ACAR</name>
<accession>A0A443RYZ3</accession>
<dbReference type="Gene3D" id="3.30.420.10">
    <property type="entry name" value="Ribonuclease H-like superfamily/Ribonuclease H"/>
    <property type="match status" value="1"/>
</dbReference>
<evidence type="ECO:0000313" key="4">
    <source>
        <dbReference type="Proteomes" id="UP000288716"/>
    </source>
</evidence>
<dbReference type="Pfam" id="PF17921">
    <property type="entry name" value="Integrase_H2C2"/>
    <property type="match status" value="1"/>
</dbReference>
<dbReference type="SUPFAM" id="SSF53098">
    <property type="entry name" value="Ribonuclease H-like"/>
    <property type="match status" value="1"/>
</dbReference>
<evidence type="ECO:0000256" key="1">
    <source>
        <dbReference type="ARBA" id="ARBA00012493"/>
    </source>
</evidence>
<organism evidence="3 4">
    <name type="scientific">Leptotrombidium deliense</name>
    <dbReference type="NCBI Taxonomy" id="299467"/>
    <lineage>
        <taxon>Eukaryota</taxon>
        <taxon>Metazoa</taxon>
        <taxon>Ecdysozoa</taxon>
        <taxon>Arthropoda</taxon>
        <taxon>Chelicerata</taxon>
        <taxon>Arachnida</taxon>
        <taxon>Acari</taxon>
        <taxon>Acariformes</taxon>
        <taxon>Trombidiformes</taxon>
        <taxon>Prostigmata</taxon>
        <taxon>Anystina</taxon>
        <taxon>Parasitengona</taxon>
        <taxon>Trombiculoidea</taxon>
        <taxon>Trombiculidae</taxon>
        <taxon>Leptotrombidium</taxon>
    </lineage>
</organism>
<gene>
    <name evidence="3" type="ORF">B4U80_09923</name>
</gene>
<reference evidence="3 4" key="1">
    <citation type="journal article" date="2018" name="Gigascience">
        <title>Genomes of trombidid mites reveal novel predicted allergens and laterally-transferred genes associated with secondary metabolism.</title>
        <authorList>
            <person name="Dong X."/>
            <person name="Chaisiri K."/>
            <person name="Xia D."/>
            <person name="Armstrong S.D."/>
            <person name="Fang Y."/>
            <person name="Donnelly M.J."/>
            <person name="Kadowaki T."/>
            <person name="McGarry J.W."/>
            <person name="Darby A.C."/>
            <person name="Makepeace B.L."/>
        </authorList>
    </citation>
    <scope>NUCLEOTIDE SEQUENCE [LARGE SCALE GENOMIC DNA]</scope>
    <source>
        <strain evidence="3">UoL-UT</strain>
    </source>
</reference>
<dbReference type="InterPro" id="IPR050951">
    <property type="entry name" value="Retrovirus_Pol_polyprotein"/>
</dbReference>
<dbReference type="AlphaFoldDB" id="A0A443RYZ3"/>
<proteinExistence type="predicted"/>
<dbReference type="GO" id="GO:0015074">
    <property type="term" value="P:DNA integration"/>
    <property type="evidence" value="ECO:0007669"/>
    <property type="project" value="InterPro"/>
</dbReference>